<sequence length="130" mass="14036">MERKSARQRAAEGLEENQSQTQRRLAELEEERHSRRADTSHEGREGGGALCMVCKVQVATMSGWPCGHVRACDACLRQASLPFRCAECSGVVTATQPISSTVSYLRPSHVEGRRVGGVGGQGAAGWAHDE</sequence>
<proteinExistence type="predicted"/>
<evidence type="ECO:0008006" key="3">
    <source>
        <dbReference type="Google" id="ProtNLM"/>
    </source>
</evidence>
<gene>
    <name evidence="2" type="ORF">PBIL07802_LOCUS19759</name>
</gene>
<evidence type="ECO:0000256" key="1">
    <source>
        <dbReference type="SAM" id="MobiDB-lite"/>
    </source>
</evidence>
<feature type="compositionally biased region" description="Basic and acidic residues" evidence="1">
    <location>
        <begin position="24"/>
        <end position="45"/>
    </location>
</feature>
<name>A0A7S3DHB4_9EUKA</name>
<dbReference type="EMBL" id="HBIB01030515">
    <property type="protein sequence ID" value="CAE0257500.1"/>
    <property type="molecule type" value="Transcribed_RNA"/>
</dbReference>
<feature type="region of interest" description="Disordered" evidence="1">
    <location>
        <begin position="1"/>
        <end position="46"/>
    </location>
</feature>
<feature type="compositionally biased region" description="Basic and acidic residues" evidence="1">
    <location>
        <begin position="1"/>
        <end position="12"/>
    </location>
</feature>
<reference evidence="2" key="1">
    <citation type="submission" date="2021-01" db="EMBL/GenBank/DDBJ databases">
        <authorList>
            <person name="Corre E."/>
            <person name="Pelletier E."/>
            <person name="Niang G."/>
            <person name="Scheremetjew M."/>
            <person name="Finn R."/>
            <person name="Kale V."/>
            <person name="Holt S."/>
            <person name="Cochrane G."/>
            <person name="Meng A."/>
            <person name="Brown T."/>
            <person name="Cohen L."/>
        </authorList>
    </citation>
    <scope>NUCLEOTIDE SEQUENCE</scope>
    <source>
        <strain evidence="2">NIES-2562</strain>
    </source>
</reference>
<accession>A0A7S3DHB4</accession>
<organism evidence="2">
    <name type="scientific">Palpitomonas bilix</name>
    <dbReference type="NCBI Taxonomy" id="652834"/>
    <lineage>
        <taxon>Eukaryota</taxon>
        <taxon>Eukaryota incertae sedis</taxon>
    </lineage>
</organism>
<evidence type="ECO:0000313" key="2">
    <source>
        <dbReference type="EMBL" id="CAE0257500.1"/>
    </source>
</evidence>
<dbReference type="InterPro" id="IPR013083">
    <property type="entry name" value="Znf_RING/FYVE/PHD"/>
</dbReference>
<protein>
    <recommendedName>
        <fullName evidence="3">RING-type domain-containing protein</fullName>
    </recommendedName>
</protein>
<dbReference type="AlphaFoldDB" id="A0A7S3DHB4"/>
<dbReference type="Gene3D" id="3.30.40.10">
    <property type="entry name" value="Zinc/RING finger domain, C3HC4 (zinc finger)"/>
    <property type="match status" value="1"/>
</dbReference>